<organism evidence="1 2">
    <name type="scientific">Candidatus Woykebacteria bacterium GWA1_44_8</name>
    <dbReference type="NCBI Taxonomy" id="1802591"/>
    <lineage>
        <taxon>Bacteria</taxon>
        <taxon>Candidatus Woykeibacteriota</taxon>
    </lineage>
</organism>
<dbReference type="Proteomes" id="UP000176299">
    <property type="component" value="Unassembled WGS sequence"/>
</dbReference>
<reference evidence="1 2" key="1">
    <citation type="journal article" date="2016" name="Nat. Commun.">
        <title>Thousands of microbial genomes shed light on interconnected biogeochemical processes in an aquifer system.</title>
        <authorList>
            <person name="Anantharaman K."/>
            <person name="Brown C.T."/>
            <person name="Hug L.A."/>
            <person name="Sharon I."/>
            <person name="Castelle C.J."/>
            <person name="Probst A.J."/>
            <person name="Thomas B.C."/>
            <person name="Singh A."/>
            <person name="Wilkins M.J."/>
            <person name="Karaoz U."/>
            <person name="Brodie E.L."/>
            <person name="Williams K.H."/>
            <person name="Hubbard S.S."/>
            <person name="Banfield J.F."/>
        </authorList>
    </citation>
    <scope>NUCLEOTIDE SEQUENCE [LARGE SCALE GENOMIC DNA]</scope>
</reference>
<comment type="caution">
    <text evidence="1">The sequence shown here is derived from an EMBL/GenBank/DDBJ whole genome shotgun (WGS) entry which is preliminary data.</text>
</comment>
<dbReference type="AlphaFoldDB" id="A0A1G1W4F8"/>
<dbReference type="STRING" id="1802591.A2113_01775"/>
<name>A0A1G1W4F8_9BACT</name>
<evidence type="ECO:0008006" key="3">
    <source>
        <dbReference type="Google" id="ProtNLM"/>
    </source>
</evidence>
<protein>
    <recommendedName>
        <fullName evidence="3">Nudix hydrolase domain-containing protein</fullName>
    </recommendedName>
</protein>
<sequence>MKGLVHEILHNESSDERLEHFLLWICQLRPSRFRVRESAEGQLKWFALKNIAKFKEEIIPSDFRMIRKFFLEKSAAITFYKVKMIKIRTGYRIEETDL</sequence>
<evidence type="ECO:0000313" key="1">
    <source>
        <dbReference type="EMBL" id="OGY22484.1"/>
    </source>
</evidence>
<proteinExistence type="predicted"/>
<accession>A0A1G1W4F8</accession>
<gene>
    <name evidence="1" type="ORF">A2113_01775</name>
</gene>
<dbReference type="EMBL" id="MHCN01000006">
    <property type="protein sequence ID" value="OGY22484.1"/>
    <property type="molecule type" value="Genomic_DNA"/>
</dbReference>
<evidence type="ECO:0000313" key="2">
    <source>
        <dbReference type="Proteomes" id="UP000176299"/>
    </source>
</evidence>